<dbReference type="InterPro" id="IPR038576">
    <property type="entry name" value="Methyltransf_Zn-bd_dom_put_sf"/>
</dbReference>
<dbReference type="RefSeq" id="WP_093949085.1">
    <property type="nucleotide sequence ID" value="NZ_NMUL01000018.1"/>
</dbReference>
<dbReference type="InterPro" id="IPR013630">
    <property type="entry name" value="Methyltransf_Zn-bd_dom_put"/>
</dbReference>
<dbReference type="Gene3D" id="3.40.50.150">
    <property type="entry name" value="Vaccinia Virus protein VP39"/>
    <property type="match status" value="1"/>
</dbReference>
<evidence type="ECO:0000313" key="4">
    <source>
        <dbReference type="Proteomes" id="UP000215199"/>
    </source>
</evidence>
<keyword evidence="3" id="KW-0808">Transferase</keyword>
<dbReference type="GO" id="GO:0032259">
    <property type="term" value="P:methylation"/>
    <property type="evidence" value="ECO:0007669"/>
    <property type="project" value="UniProtKB-KW"/>
</dbReference>
<protein>
    <submittedName>
        <fullName evidence="3">SAM-dependent methyltransferase</fullName>
    </submittedName>
</protein>
<proteinExistence type="predicted"/>
<dbReference type="AlphaFoldDB" id="A0A229T667"/>
<name>A0A229T667_9PSEU</name>
<accession>A0A229T667</accession>
<dbReference type="Gene3D" id="3.40.50.720">
    <property type="entry name" value="NAD(P)-binding Rossmann-like Domain"/>
    <property type="match status" value="1"/>
</dbReference>
<dbReference type="EMBL" id="NMUL01000018">
    <property type="protein sequence ID" value="OXM66441.1"/>
    <property type="molecule type" value="Genomic_DNA"/>
</dbReference>
<feature type="domain" description="Methyltransferase putative zinc binding" evidence="1">
    <location>
        <begin position="4"/>
        <end position="65"/>
    </location>
</feature>
<gene>
    <name evidence="3" type="ORF">CF165_20170</name>
</gene>
<evidence type="ECO:0000259" key="1">
    <source>
        <dbReference type="Pfam" id="PF08421"/>
    </source>
</evidence>
<keyword evidence="4" id="KW-1185">Reference proteome</keyword>
<dbReference type="GO" id="GO:0008168">
    <property type="term" value="F:methyltransferase activity"/>
    <property type="evidence" value="ECO:0007669"/>
    <property type="project" value="UniProtKB-KW"/>
</dbReference>
<dbReference type="Pfam" id="PF13489">
    <property type="entry name" value="Methyltransf_23"/>
    <property type="match status" value="1"/>
</dbReference>
<evidence type="ECO:0000313" key="3">
    <source>
        <dbReference type="EMBL" id="OXM66441.1"/>
    </source>
</evidence>
<dbReference type="Pfam" id="PF08421">
    <property type="entry name" value="Methyltransf_13"/>
    <property type="match status" value="1"/>
</dbReference>
<comment type="caution">
    <text evidence="3">The sequence shown here is derived from an EMBL/GenBank/DDBJ whole genome shotgun (WGS) entry which is preliminary data.</text>
</comment>
<dbReference type="InterPro" id="IPR029063">
    <property type="entry name" value="SAM-dependent_MTases_sf"/>
</dbReference>
<reference evidence="4" key="1">
    <citation type="submission" date="2017-07" db="EMBL/GenBank/DDBJ databases">
        <title>Comparative genome mining reveals phylogenetic distribution patterns of secondary metabolites in Amycolatopsis.</title>
        <authorList>
            <person name="Adamek M."/>
            <person name="Alanjary M."/>
            <person name="Sales-Ortells H."/>
            <person name="Goodfellow M."/>
            <person name="Bull A.T."/>
            <person name="Kalinowski J."/>
            <person name="Ziemert N."/>
        </authorList>
    </citation>
    <scope>NUCLEOTIDE SEQUENCE [LARGE SCALE GENOMIC DNA]</scope>
    <source>
        <strain evidence="4">H5</strain>
    </source>
</reference>
<keyword evidence="3" id="KW-0489">Methyltransferase</keyword>
<dbReference type="Proteomes" id="UP000215199">
    <property type="component" value="Unassembled WGS sequence"/>
</dbReference>
<dbReference type="PANTHER" id="PTHR43861">
    <property type="entry name" value="TRANS-ACONITATE 2-METHYLTRANSFERASE-RELATED"/>
    <property type="match status" value="1"/>
</dbReference>
<dbReference type="InterPro" id="IPR013691">
    <property type="entry name" value="MeTrfase_14"/>
</dbReference>
<feature type="domain" description="C-methyltransferase" evidence="2">
    <location>
        <begin position="244"/>
        <end position="402"/>
    </location>
</feature>
<sequence>MTTCRLCGSTNTASVVDLGATPPCERFLTAEQLDEPEATFPLHLKVCTDCWLAQIPPLIDPDDTFTEYAYFSSFSTSWVEHAKRFVDGAVERLGLGEKSFVVEVASNDGYLLKHVVGHGIRCLGVEPSVNVGQAARDAGVPTLTAFLSEETGLKVREEHGPADLVAANNVYAHIPDVLGFTKGLRALVADDGWVSIEVQHLLTLIEKNQYDTIYHEHFQYYTVESARRALATGGLTVVDVELLPTHGGSIRLWARPAEVAGEPSERMTDVLEREKAAGLHELSGYTEFAERVTRVRLDLLKFLIEARNDGKTVVGYGAPGKGNTLLNHCGIRTDLLQYTVDRNPYKHGRFTPGTRIPVLPPERIEADRPDYVLVLPWNLREELTEQLSYIGAWGGKLVFPIPHLEIVEVQ</sequence>
<dbReference type="Gene3D" id="6.20.50.110">
    <property type="entry name" value="Methyltransferase, zinc-binding domain"/>
    <property type="match status" value="1"/>
</dbReference>
<dbReference type="Pfam" id="PF08484">
    <property type="entry name" value="Methyltransf_14"/>
    <property type="match status" value="1"/>
</dbReference>
<organism evidence="3 4">
    <name type="scientific">Amycolatopsis vastitatis</name>
    <dbReference type="NCBI Taxonomy" id="1905142"/>
    <lineage>
        <taxon>Bacteria</taxon>
        <taxon>Bacillati</taxon>
        <taxon>Actinomycetota</taxon>
        <taxon>Actinomycetes</taxon>
        <taxon>Pseudonocardiales</taxon>
        <taxon>Pseudonocardiaceae</taxon>
        <taxon>Amycolatopsis</taxon>
    </lineage>
</organism>
<evidence type="ECO:0000259" key="2">
    <source>
        <dbReference type="Pfam" id="PF08484"/>
    </source>
</evidence>
<dbReference type="PANTHER" id="PTHR43861:SF5">
    <property type="entry name" value="BLL5978 PROTEIN"/>
    <property type="match status" value="1"/>
</dbReference>
<dbReference type="OrthoDB" id="9815644at2"/>
<dbReference type="Gene3D" id="6.10.250.3100">
    <property type="match status" value="1"/>
</dbReference>
<dbReference type="SUPFAM" id="SSF53335">
    <property type="entry name" value="S-adenosyl-L-methionine-dependent methyltransferases"/>
    <property type="match status" value="1"/>
</dbReference>